<keyword evidence="3" id="KW-1185">Reference proteome</keyword>
<dbReference type="RefSeq" id="WP_243492778.1">
    <property type="nucleotide sequence ID" value="NZ_CP063361.1"/>
</dbReference>
<protein>
    <submittedName>
        <fullName evidence="2">Uncharacterized protein</fullName>
    </submittedName>
</protein>
<keyword evidence="1" id="KW-0812">Transmembrane</keyword>
<dbReference type="Proteomes" id="UP000831532">
    <property type="component" value="Chromosome"/>
</dbReference>
<reference evidence="2 3" key="1">
    <citation type="submission" date="2020-10" db="EMBL/GenBank/DDBJ databases">
        <title>Genome analysis of Massilia species.</title>
        <authorList>
            <person name="Jung D.-H."/>
        </authorList>
    </citation>
    <scope>NUCLEOTIDE SEQUENCE [LARGE SCALE GENOMIC DNA]</scope>
    <source>
        <strain evidence="3">sipir</strain>
    </source>
</reference>
<keyword evidence="1" id="KW-0472">Membrane</keyword>
<evidence type="ECO:0000313" key="2">
    <source>
        <dbReference type="EMBL" id="UOD31665.1"/>
    </source>
</evidence>
<dbReference type="EMBL" id="CP063361">
    <property type="protein sequence ID" value="UOD31665.1"/>
    <property type="molecule type" value="Genomic_DNA"/>
</dbReference>
<name>A0ABY4ABV9_9BURK</name>
<feature type="transmembrane region" description="Helical" evidence="1">
    <location>
        <begin position="41"/>
        <end position="60"/>
    </location>
</feature>
<accession>A0ABY4ABV9</accession>
<evidence type="ECO:0000313" key="3">
    <source>
        <dbReference type="Proteomes" id="UP000831532"/>
    </source>
</evidence>
<gene>
    <name evidence="2" type="ORF">INH39_08275</name>
</gene>
<organism evidence="2 3">
    <name type="scientific">Massilia violaceinigra</name>
    <dbReference type="NCBI Taxonomy" id="2045208"/>
    <lineage>
        <taxon>Bacteria</taxon>
        <taxon>Pseudomonadati</taxon>
        <taxon>Pseudomonadota</taxon>
        <taxon>Betaproteobacteria</taxon>
        <taxon>Burkholderiales</taxon>
        <taxon>Oxalobacteraceae</taxon>
        <taxon>Telluria group</taxon>
        <taxon>Massilia</taxon>
    </lineage>
</organism>
<proteinExistence type="predicted"/>
<evidence type="ECO:0000256" key="1">
    <source>
        <dbReference type="SAM" id="Phobius"/>
    </source>
</evidence>
<keyword evidence="1" id="KW-1133">Transmembrane helix</keyword>
<sequence length="61" mass="6446">MADIKAPLPRLVVQLFQPICGVAARFSNFRACAFTASSSPAGISSVLMMFMVVLSAGLLLE</sequence>